<organism evidence="1 2">
    <name type="scientific">phage Lak_Megaphage_Sonny</name>
    <dbReference type="NCBI Taxonomy" id="3109229"/>
    <lineage>
        <taxon>Viruses</taxon>
        <taxon>Duplodnaviria</taxon>
        <taxon>Heunggongvirae</taxon>
        <taxon>Uroviricota</taxon>
        <taxon>Caudoviricetes</taxon>
        <taxon>Caudoviricetes code 15 clade</taxon>
    </lineage>
</organism>
<protein>
    <submittedName>
        <fullName evidence="1">Uncharacterized protein</fullName>
    </submittedName>
</protein>
<accession>A0ABZ0Z2W3</accession>
<sequence length="211" mass="24700">MFNFEKPLNEKTYSYSKKFSYSNINGHESSFQRETVNYKAGLDDYEYIAKKIWGAENAGKNEGSVIIDYSKFKCEYKWSISERPYPQIDNYDIICSRNTKVTFDFNIDIANQCIYNEMCHMKYLKGQQGMSYTFTDEDYETLANELSKQRKNEKDNGEFYFSCEGPVCCYVEWAKNDNGEIEVTNFRGSWKGIGKLVINADQEKIKLKTCN</sequence>
<name>A0ABZ0Z2W3_9CAUD</name>
<proteinExistence type="predicted"/>
<dbReference type="Proteomes" id="UP001358193">
    <property type="component" value="Segment"/>
</dbReference>
<reference evidence="1 2" key="1">
    <citation type="submission" date="2023-11" db="EMBL/GenBank/DDBJ databases">
        <authorList>
            <person name="Cook R."/>
            <person name="Crisci M."/>
            <person name="Pye H."/>
            <person name="Adriaenssens E."/>
            <person name="Santini J."/>
        </authorList>
    </citation>
    <scope>NUCLEOTIDE SEQUENCE [LARGE SCALE GENOMIC DNA]</scope>
    <source>
        <strain evidence="1">Lak_Megaphage_Sonny</strain>
    </source>
</reference>
<evidence type="ECO:0000313" key="2">
    <source>
        <dbReference type="Proteomes" id="UP001358193"/>
    </source>
</evidence>
<dbReference type="EMBL" id="OR769223">
    <property type="protein sequence ID" value="WQJ53538.1"/>
    <property type="molecule type" value="Genomic_DNA"/>
</dbReference>
<keyword evidence="2" id="KW-1185">Reference proteome</keyword>
<evidence type="ECO:0000313" key="1">
    <source>
        <dbReference type="EMBL" id="WQJ53538.1"/>
    </source>
</evidence>